<accession>A0A1G7QV29</accession>
<dbReference type="InterPro" id="IPR016181">
    <property type="entry name" value="Acyl_CoA_acyltransferase"/>
</dbReference>
<proteinExistence type="predicted"/>
<reference evidence="1 2" key="1">
    <citation type="submission" date="2016-10" db="EMBL/GenBank/DDBJ databases">
        <authorList>
            <person name="de Groot N.N."/>
        </authorList>
    </citation>
    <scope>NUCLEOTIDE SEQUENCE [LARGE SCALE GENOMIC DNA]</scope>
    <source>
        <strain evidence="1 2">ATCC BAA-466</strain>
    </source>
</reference>
<gene>
    <name evidence="1" type="ORF">SAMN05421791_102231</name>
</gene>
<evidence type="ECO:0008006" key="3">
    <source>
        <dbReference type="Google" id="ProtNLM"/>
    </source>
</evidence>
<organism evidence="1 2">
    <name type="scientific">Facklamia miroungae</name>
    <dbReference type="NCBI Taxonomy" id="120956"/>
    <lineage>
        <taxon>Bacteria</taxon>
        <taxon>Bacillati</taxon>
        <taxon>Bacillota</taxon>
        <taxon>Bacilli</taxon>
        <taxon>Lactobacillales</taxon>
        <taxon>Aerococcaceae</taxon>
        <taxon>Facklamia</taxon>
    </lineage>
</organism>
<dbReference type="EMBL" id="FNCK01000002">
    <property type="protein sequence ID" value="SDG02372.1"/>
    <property type="molecule type" value="Genomic_DNA"/>
</dbReference>
<dbReference type="RefSeq" id="WP_090289312.1">
    <property type="nucleotide sequence ID" value="NZ_FNCK01000002.1"/>
</dbReference>
<protein>
    <recommendedName>
        <fullName evidence="3">N-acetyltransferase domain-containing protein</fullName>
    </recommendedName>
</protein>
<dbReference type="Proteomes" id="UP000199708">
    <property type="component" value="Unassembled WGS sequence"/>
</dbReference>
<dbReference type="STRING" id="120956.SAMN05421791_102231"/>
<dbReference type="Gene3D" id="3.40.630.30">
    <property type="match status" value="1"/>
</dbReference>
<keyword evidence="2" id="KW-1185">Reference proteome</keyword>
<sequence>MNEKLKMSFVGAAAKFNYDLNSLEELTNPKRVDQYILSELNELLELNNKSVMQARAEYFKIPGTVPSDYEQKLIRIEDSDQYVLAGIRHFGQNPKKPFIYIWANFKIEENKMESITKNILPYFEIFNPLHISYMCSPKLLSKHENSNNFSVSQKFYIANLKRIHAHTFPNKNKELTLEKIENQDYYSWYEKEYSLFHQMAPEMRDIVPVNNFELMEKCREENLLYYGTVNNEKVGLIAAEKNDIFGIKGIYINEIMIAKDYRGNKYSESLLANFAASLPKSVKVLWSHIDSRNIPSTKSALNLGQKVFSIECFYKL</sequence>
<evidence type="ECO:0000313" key="2">
    <source>
        <dbReference type="Proteomes" id="UP000199708"/>
    </source>
</evidence>
<dbReference type="AlphaFoldDB" id="A0A1G7QV29"/>
<dbReference type="SUPFAM" id="SSF55729">
    <property type="entry name" value="Acyl-CoA N-acyltransferases (Nat)"/>
    <property type="match status" value="1"/>
</dbReference>
<name>A0A1G7QV29_9LACT</name>
<evidence type="ECO:0000313" key="1">
    <source>
        <dbReference type="EMBL" id="SDG02372.1"/>
    </source>
</evidence>
<dbReference type="OrthoDB" id="9788881at2"/>